<reference evidence="1" key="1">
    <citation type="submission" date="2016-10" db="EMBL/GenBank/DDBJ databases">
        <authorList>
            <person name="Varghese N."/>
            <person name="Submissions S."/>
        </authorList>
    </citation>
    <scope>NUCLEOTIDE SEQUENCE [LARGE SCALE GENOMIC DNA]</scope>
    <source>
        <strain evidence="1">YR281</strain>
    </source>
</reference>
<name>A0A7Z7FIC9_9BURK</name>
<dbReference type="AlphaFoldDB" id="A0A7Z7FIC9"/>
<keyword evidence="2" id="KW-1185">Reference proteome</keyword>
<evidence type="ECO:0000313" key="1">
    <source>
        <dbReference type="EMBL" id="SDH63620.1"/>
    </source>
</evidence>
<dbReference type="RefSeq" id="WP_244186496.1">
    <property type="nucleotide sequence ID" value="NZ_FNDI01000006.1"/>
</dbReference>
<gene>
    <name evidence="1" type="ORF">SAMN04487926_106163</name>
</gene>
<protein>
    <submittedName>
        <fullName evidence="1">Uncharacterized protein</fullName>
    </submittedName>
</protein>
<sequence>MDALNLTAPRQQPAPTTRTTVEYLYATMALGGRVVRADAAMHDPTLRWCLLEYRIDVDDIGRELSR</sequence>
<dbReference type="Proteomes" id="UP000198900">
    <property type="component" value="Unassembled WGS sequence"/>
</dbReference>
<proteinExistence type="predicted"/>
<organism evidence="1 2">
    <name type="scientific">Paraburkholderia steynii</name>
    <dbReference type="NCBI Taxonomy" id="1245441"/>
    <lineage>
        <taxon>Bacteria</taxon>
        <taxon>Pseudomonadati</taxon>
        <taxon>Pseudomonadota</taxon>
        <taxon>Betaproteobacteria</taxon>
        <taxon>Burkholderiales</taxon>
        <taxon>Burkholderiaceae</taxon>
        <taxon>Paraburkholderia</taxon>
    </lineage>
</organism>
<dbReference type="EMBL" id="FNDI01000006">
    <property type="protein sequence ID" value="SDH63620.1"/>
    <property type="molecule type" value="Genomic_DNA"/>
</dbReference>
<evidence type="ECO:0000313" key="2">
    <source>
        <dbReference type="Proteomes" id="UP000198900"/>
    </source>
</evidence>
<accession>A0A7Z7FIC9</accession>
<comment type="caution">
    <text evidence="1">The sequence shown here is derived from an EMBL/GenBank/DDBJ whole genome shotgun (WGS) entry which is preliminary data.</text>
</comment>